<dbReference type="InterPro" id="IPR001648">
    <property type="entry name" value="Ribosomal_bS18"/>
</dbReference>
<keyword evidence="2 4" id="KW-0689">Ribosomal protein</keyword>
<comment type="subunit">
    <text evidence="4">Part of the 30S ribosomal subunit. Forms a tight heterodimer with protein bS6.</text>
</comment>
<dbReference type="AlphaFoldDB" id="A0A6B1DA43"/>
<dbReference type="Gene3D" id="4.10.640.10">
    <property type="entry name" value="Ribosomal protein S18"/>
    <property type="match status" value="1"/>
</dbReference>
<dbReference type="GO" id="GO:1990904">
    <property type="term" value="C:ribonucleoprotein complex"/>
    <property type="evidence" value="ECO:0007669"/>
    <property type="project" value="UniProtKB-KW"/>
</dbReference>
<evidence type="ECO:0000256" key="2">
    <source>
        <dbReference type="ARBA" id="ARBA00022980"/>
    </source>
</evidence>
<dbReference type="PRINTS" id="PR00974">
    <property type="entry name" value="RIBOSOMALS18"/>
</dbReference>
<evidence type="ECO:0000313" key="7">
    <source>
        <dbReference type="EMBL" id="MYC96474.1"/>
    </source>
</evidence>
<proteinExistence type="inferred from homology"/>
<dbReference type="GO" id="GO:0003735">
    <property type="term" value="F:structural constituent of ribosome"/>
    <property type="evidence" value="ECO:0007669"/>
    <property type="project" value="InterPro"/>
</dbReference>
<dbReference type="NCBIfam" id="TIGR00165">
    <property type="entry name" value="S18"/>
    <property type="match status" value="1"/>
</dbReference>
<keyword evidence="4" id="KW-0699">rRNA-binding</keyword>
<comment type="caution">
    <text evidence="7">The sequence shown here is derived from an EMBL/GenBank/DDBJ whole genome shotgun (WGS) entry which is preliminary data.</text>
</comment>
<protein>
    <recommendedName>
        <fullName evidence="4">Small ribosomal subunit protein bS18</fullName>
    </recommendedName>
</protein>
<comment type="similarity">
    <text evidence="1 4 5">Belongs to the bacterial ribosomal protein bS18 family.</text>
</comment>
<accession>A0A6B1DA43</accession>
<gene>
    <name evidence="4 7" type="primary">rpsR</name>
    <name evidence="7" type="ORF">F4X14_16035</name>
</gene>
<sequence>MSDENKVTEAEANTEEQPAAETPTGEDAPVQEESAAENAPQAVADTDGKSDAEAPTEPEAEVVAEPVAEAATDSAGPESDAGGSQQEQTAPTFNRVEGPAIFNRAKQGNQRRNPRHVGNDVRIDEIDYKNVQVLSRFVDNYGRIHNRRKTRVTAKMQRKVTRAIKRARHLALMPYTGEHIRITGRRG</sequence>
<dbReference type="HAMAP" id="MF_00270">
    <property type="entry name" value="Ribosomal_bS18"/>
    <property type="match status" value="1"/>
</dbReference>
<dbReference type="InterPro" id="IPR036870">
    <property type="entry name" value="Ribosomal_bS18_sf"/>
</dbReference>
<dbReference type="PANTHER" id="PTHR13479:SF40">
    <property type="entry name" value="SMALL RIBOSOMAL SUBUNIT PROTEIN BS18M"/>
    <property type="match status" value="1"/>
</dbReference>
<comment type="function">
    <text evidence="4">Binds as a heterodimer with protein bS6 to the central domain of the 16S rRNA, where it helps stabilize the platform of the 30S subunit.</text>
</comment>
<evidence type="ECO:0000256" key="5">
    <source>
        <dbReference type="RuleBase" id="RU003910"/>
    </source>
</evidence>
<evidence type="ECO:0000256" key="1">
    <source>
        <dbReference type="ARBA" id="ARBA00005589"/>
    </source>
</evidence>
<dbReference type="PANTHER" id="PTHR13479">
    <property type="entry name" value="30S RIBOSOMAL PROTEIN S18"/>
    <property type="match status" value="1"/>
</dbReference>
<evidence type="ECO:0000256" key="6">
    <source>
        <dbReference type="SAM" id="MobiDB-lite"/>
    </source>
</evidence>
<dbReference type="GO" id="GO:0005840">
    <property type="term" value="C:ribosome"/>
    <property type="evidence" value="ECO:0007669"/>
    <property type="project" value="UniProtKB-KW"/>
</dbReference>
<dbReference type="Pfam" id="PF01084">
    <property type="entry name" value="Ribosomal_S18"/>
    <property type="match status" value="1"/>
</dbReference>
<evidence type="ECO:0000256" key="4">
    <source>
        <dbReference type="HAMAP-Rule" id="MF_00270"/>
    </source>
</evidence>
<dbReference type="EMBL" id="VXMH01000086">
    <property type="protein sequence ID" value="MYC96474.1"/>
    <property type="molecule type" value="Genomic_DNA"/>
</dbReference>
<feature type="compositionally biased region" description="Low complexity" evidence="6">
    <location>
        <begin position="63"/>
        <end position="72"/>
    </location>
</feature>
<organism evidence="7">
    <name type="scientific">Caldilineaceae bacterium SB0661_bin_32</name>
    <dbReference type="NCBI Taxonomy" id="2605255"/>
    <lineage>
        <taxon>Bacteria</taxon>
        <taxon>Bacillati</taxon>
        <taxon>Chloroflexota</taxon>
        <taxon>Caldilineae</taxon>
        <taxon>Caldilineales</taxon>
        <taxon>Caldilineaceae</taxon>
    </lineage>
</organism>
<feature type="region of interest" description="Disordered" evidence="6">
    <location>
        <begin position="1"/>
        <end position="97"/>
    </location>
</feature>
<reference evidence="7" key="1">
    <citation type="submission" date="2019-09" db="EMBL/GenBank/DDBJ databases">
        <title>Characterisation of the sponge microbiome using genome-centric metagenomics.</title>
        <authorList>
            <person name="Engelberts J.P."/>
            <person name="Robbins S.J."/>
            <person name="De Goeij J.M."/>
            <person name="Aranda M."/>
            <person name="Bell S.C."/>
            <person name="Webster N.S."/>
        </authorList>
    </citation>
    <scope>NUCLEOTIDE SEQUENCE</scope>
    <source>
        <strain evidence="7">SB0661_bin_32</strain>
    </source>
</reference>
<keyword evidence="3 4" id="KW-0687">Ribonucleoprotein</keyword>
<dbReference type="GO" id="GO:0006412">
    <property type="term" value="P:translation"/>
    <property type="evidence" value="ECO:0007669"/>
    <property type="project" value="UniProtKB-UniRule"/>
</dbReference>
<keyword evidence="4" id="KW-0694">RNA-binding</keyword>
<dbReference type="SUPFAM" id="SSF46911">
    <property type="entry name" value="Ribosomal protein S18"/>
    <property type="match status" value="1"/>
</dbReference>
<feature type="compositionally biased region" description="Polar residues" evidence="6">
    <location>
        <begin position="82"/>
        <end position="92"/>
    </location>
</feature>
<dbReference type="GO" id="GO:0070181">
    <property type="term" value="F:small ribosomal subunit rRNA binding"/>
    <property type="evidence" value="ECO:0007669"/>
    <property type="project" value="TreeGrafter"/>
</dbReference>
<evidence type="ECO:0000256" key="3">
    <source>
        <dbReference type="ARBA" id="ARBA00023274"/>
    </source>
</evidence>
<name>A0A6B1DA43_9CHLR</name>